<feature type="domain" description="Tip attachment protein J central straight fiber" evidence="2">
    <location>
        <begin position="1717"/>
        <end position="1853"/>
    </location>
</feature>
<keyword evidence="5" id="KW-1185">Reference proteome</keyword>
<dbReference type="Gene3D" id="1.20.5.340">
    <property type="match status" value="1"/>
</dbReference>
<dbReference type="RefSeq" id="WP_185795398.1">
    <property type="nucleotide sequence ID" value="NZ_JACMYH010000009.1"/>
</dbReference>
<dbReference type="InterPro" id="IPR013783">
    <property type="entry name" value="Ig-like_fold"/>
</dbReference>
<dbReference type="Proteomes" id="UP000546173">
    <property type="component" value="Unassembled WGS sequence"/>
</dbReference>
<feature type="domain" description="Tip attachment protein J HDII-ins2" evidence="3">
    <location>
        <begin position="94"/>
        <end position="220"/>
    </location>
</feature>
<dbReference type="InterPro" id="IPR055385">
    <property type="entry name" value="GpJ_HDII-ins2"/>
</dbReference>
<dbReference type="InterPro" id="IPR015406">
    <property type="entry name" value="GpJ_CSF"/>
</dbReference>
<proteinExistence type="predicted"/>
<dbReference type="Pfam" id="PF09327">
    <property type="entry name" value="Phage_Tail_Tip"/>
    <property type="match status" value="1"/>
</dbReference>
<evidence type="ECO:0000259" key="3">
    <source>
        <dbReference type="Pfam" id="PF24801"/>
    </source>
</evidence>
<gene>
    <name evidence="4" type="ORF">H7993_19700</name>
</gene>
<protein>
    <submittedName>
        <fullName evidence="4">Phage tail protein</fullName>
    </submittedName>
</protein>
<dbReference type="PANTHER" id="PTHR36251:SF2">
    <property type="entry name" value="GIFSY-2 PROPHAGE HOST SPECIFICITY PROTEIN J, PHAGE LAMBDA"/>
    <property type="match status" value="1"/>
</dbReference>
<evidence type="ECO:0000256" key="1">
    <source>
        <dbReference type="SAM" id="MobiDB-lite"/>
    </source>
</evidence>
<reference evidence="4 5" key="1">
    <citation type="submission" date="2020-08" db="EMBL/GenBank/DDBJ databases">
        <title>Pseudomonas sp. nov.</title>
        <authorList>
            <person name="Gieschler S."/>
            <person name="Fiedler G."/>
            <person name="Brinks E."/>
            <person name="Boehnlein C."/>
            <person name="Franz C.M.A.P."/>
            <person name="Kabisch J."/>
        </authorList>
    </citation>
    <scope>NUCLEOTIDE SEQUENCE [LARGE SCALE GENOMIC DNA]</scope>
    <source>
        <strain evidence="4 5">MBT-2</strain>
    </source>
</reference>
<dbReference type="InterPro" id="IPR053171">
    <property type="entry name" value="Viral_Tip_Attach_Protein"/>
</dbReference>
<accession>A0A7X1KV74</accession>
<dbReference type="Pfam" id="PF24801">
    <property type="entry name" value="FNIII-A_GpJ"/>
    <property type="match status" value="1"/>
</dbReference>
<sequence length="1873" mass="198400">MGAATRIDIHGAKGGESSPKQPTEAADSLRSTNLAKILIAVGEGEFDGTPTARDIYLDNTPIADASGNINFPNVKWEWRPGSVDQSYIPGIPSVENETTVNVELRSDNAWIRSLTNTQLSAVRVRLAWPALQRQDDEGNVGGYRIDYAVDVATDGGAYQVMLTDAVDGKTTTRYERSRRIDLPKATSGWQLRIRRLTPNQNTNKIADTMLVAGYTEVIDEKLRYPNTALLYVELDAEQFTNIPAVTVDCNGRKWQVPSNYDPVARTYSGIWDGTFKQAWTNNPAWATFGICTEDRFGLGKRIKPWMVDKWELYRIAQYCDQMIDNGVGGLEPRFLCDFNLQGKTDAWSLLRDISAIYRGMTYWAQGQLLMQADMPRAQDFDYVFTRANVIDGKFQYGSASAKTRYTRALVSYDNPANNYDTDVIAYADTALQRRFGDKPTEISAIGCTRASEAQRRAKWVVLSNSLDRTVSLKTGMEGRIPLPGFIIPIADSLLAGREIGGRISASTARMVTLDRDTQAKAGDRLIINLPSGKAEGRTVQSVRGRAITVTADYSELPVAHLQWALDADDLAIPLYRVLKVRRTTEGDYEISALQYEPSKFAAIDSGARLEERPISVIPVTTVQPPASVTLTSHSAIDQGIAINTMTIEWPAVSGAVAYDVEWRKDNGNWIKVLRTAATSVDITGIYAGAYLARVRAVSAFDISSIWRSSMLTNMTGKVGLPPAVTSITTESLLFGIGVHWTFPPGAEDTQRTELWYSPGTDVTAATKLSDLAYPQSDYVLQNLRAGAAFFFWARLVDRTGNLGPFYPAGVGVRGEASSDAGAILDQIAGQVGESALGKELAAEIELISGNGPDSVNERLQEAKSLLAEQIAAVDTELEGVRTELQGQIDAIADLADSMPYKPDQIYAAGQGVLGADGVIYQAIKAVPVNMPPPNTTYWLNVGQAVATANGLAARVQTVETKVTSAEGVNTAQAQQITGLRTDVDGKASASSVQSIGNRVTTAENSLSSQGSAITGLNNSLTTTNTTVSTAQTAANNAAALAGSKGKVMVQTAAPAAADQLAQNLWIDITGGANTPKRWNGSAWAAVTDKVATDAANAAASALTQVQTKADASTVAALTNRVSATEGAVTSASNNIVSLTNSLSLAGGENLLFNPSFDRLIEGSTTTPDGWAFSVPAGPAWSSTSVPSTLDLAGRAQRIEVSAMTTSTYVDITPQIPKRPAVPGGQVVTLSANVRGTPGLGFQLYMQHRNAAGAVLATTSQNITVLSEAWQRVPLTSDPLPAGTASSTPLLRVRPNAAGTITAGFAEIDNAQFEIGAQMTGWRDNGKVLASDQLATSGAVSSLSSTVAQQGAAITSASNNIVSLNNNLGMSGGENLLYNPDFVRVGAGNVAEGWIGEGPAAPGASTAVWSMVTSFMNSGEMAQRMTVTGLNISSLYRSIRTATDRLARIAGGQGFVTSAYVRGTANLGFRIFVQQLNAAQQVLTTTNTIMYYLTDAPQRIALATPNPAAGAVYAHVYLRVYGSEAVSDGFIDIARPQLEYGNVATGWRNNGQAAAATQSATSTALGSLTSVVGQQGTSLSSVSGRTTLLENAVNSTTNGLGTKASASAVDTLTNRVTAAEGVNKSQSTSITDLNNGVSTLQGNLSATSRALNSLSSEVTQQGDKLTAQAKQVTNLSAYVGDVASVLSNETTARANSDQALGQRIDTVQSTLGDTRASVQQTATALAGLNGKVEAQYSVKVMTTSGGMKVAAGFGIGLESEGGVTQGTFAVSADRFVVLPSNLSGALTSPFAVENGQVFLADAYLKKATIQQGIVGQSLYSQTFTNYGTPVMNVDFNAGQILIQNKTTNGAYMFIRQDGIFMVQNGVVVVELSMG</sequence>
<evidence type="ECO:0000313" key="4">
    <source>
        <dbReference type="EMBL" id="MBC2680624.1"/>
    </source>
</evidence>
<evidence type="ECO:0000259" key="2">
    <source>
        <dbReference type="Pfam" id="PF09327"/>
    </source>
</evidence>
<organism evidence="4 5">
    <name type="scientific">Pseudomonas baltica</name>
    <dbReference type="NCBI Taxonomy" id="2762576"/>
    <lineage>
        <taxon>Bacteria</taxon>
        <taxon>Pseudomonadati</taxon>
        <taxon>Pseudomonadota</taxon>
        <taxon>Gammaproteobacteria</taxon>
        <taxon>Pseudomonadales</taxon>
        <taxon>Pseudomonadaceae</taxon>
        <taxon>Pseudomonas</taxon>
    </lineage>
</organism>
<dbReference type="PANTHER" id="PTHR36251">
    <property type="entry name" value="FELS-1 PROPHAGE HOST SPECIFICITY PROTEIN-RELATED"/>
    <property type="match status" value="1"/>
</dbReference>
<comment type="caution">
    <text evidence="4">The sequence shown here is derived from an EMBL/GenBank/DDBJ whole genome shotgun (WGS) entry which is preliminary data.</text>
</comment>
<feature type="region of interest" description="Disordered" evidence="1">
    <location>
        <begin position="1"/>
        <end position="26"/>
    </location>
</feature>
<evidence type="ECO:0000313" key="5">
    <source>
        <dbReference type="Proteomes" id="UP000546173"/>
    </source>
</evidence>
<name>A0A7X1KV74_9PSED</name>
<dbReference type="SUPFAM" id="SSF49265">
    <property type="entry name" value="Fibronectin type III"/>
    <property type="match status" value="1"/>
</dbReference>
<dbReference type="Gene3D" id="2.60.40.10">
    <property type="entry name" value="Immunoglobulins"/>
    <property type="match status" value="1"/>
</dbReference>
<dbReference type="InterPro" id="IPR036116">
    <property type="entry name" value="FN3_sf"/>
</dbReference>
<dbReference type="EMBL" id="JACMYH010000009">
    <property type="protein sequence ID" value="MBC2680624.1"/>
    <property type="molecule type" value="Genomic_DNA"/>
</dbReference>